<evidence type="ECO:0000256" key="4">
    <source>
        <dbReference type="ARBA" id="ARBA00022679"/>
    </source>
</evidence>
<evidence type="ECO:0000313" key="9">
    <source>
        <dbReference type="Proteomes" id="UP001203972"/>
    </source>
</evidence>
<reference evidence="7 8" key="1">
    <citation type="submission" date="2020-02" db="EMBL/GenBank/DDBJ databases">
        <authorList>
            <person name="Kociolek L.K."/>
            <person name="Ozer E.A."/>
        </authorList>
    </citation>
    <scope>NUCLEOTIDE SEQUENCE [LARGE SCALE GENOMIC DNA]</scope>
    <source>
        <strain evidence="7 8">ATCC 14501</strain>
    </source>
</reference>
<evidence type="ECO:0000259" key="5">
    <source>
        <dbReference type="Pfam" id="PF00535"/>
    </source>
</evidence>
<proteinExistence type="inferred from homology"/>
<keyword evidence="3 6" id="KW-0328">Glycosyltransferase</keyword>
<evidence type="ECO:0000256" key="2">
    <source>
        <dbReference type="ARBA" id="ARBA00006739"/>
    </source>
</evidence>
<evidence type="ECO:0000256" key="3">
    <source>
        <dbReference type="ARBA" id="ARBA00022676"/>
    </source>
</evidence>
<dbReference type="PANTHER" id="PTHR43179">
    <property type="entry name" value="RHAMNOSYLTRANSFERASE WBBL"/>
    <property type="match status" value="1"/>
</dbReference>
<comment type="similarity">
    <text evidence="2">Belongs to the glycosyltransferase 2 family.</text>
</comment>
<dbReference type="InterPro" id="IPR029044">
    <property type="entry name" value="Nucleotide-diphossugar_trans"/>
</dbReference>
<dbReference type="RefSeq" id="WP_002606181.1">
    <property type="nucleotide sequence ID" value="NZ_AP025565.1"/>
</dbReference>
<dbReference type="AlphaFoldDB" id="A0AAP2XU45"/>
<dbReference type="InterPro" id="IPR001173">
    <property type="entry name" value="Glyco_trans_2-like"/>
</dbReference>
<dbReference type="EMBL" id="CP048838">
    <property type="protein sequence ID" value="QJA04732.1"/>
    <property type="molecule type" value="Genomic_DNA"/>
</dbReference>
<dbReference type="EC" id="2.4.-.-" evidence="6"/>
<dbReference type="Pfam" id="PF00535">
    <property type="entry name" value="Glycos_transf_2"/>
    <property type="match status" value="1"/>
</dbReference>
<dbReference type="Gene3D" id="3.90.550.10">
    <property type="entry name" value="Spore Coat Polysaccharide Biosynthesis Protein SpsA, Chain A"/>
    <property type="match status" value="1"/>
</dbReference>
<dbReference type="EMBL" id="JAKTMA010000040">
    <property type="protein sequence ID" value="MCR0234775.1"/>
    <property type="molecule type" value="Genomic_DNA"/>
</dbReference>
<evidence type="ECO:0000313" key="6">
    <source>
        <dbReference type="EMBL" id="MCR0234775.1"/>
    </source>
</evidence>
<dbReference type="SUPFAM" id="SSF53448">
    <property type="entry name" value="Nucleotide-diphospho-sugar transferases"/>
    <property type="match status" value="1"/>
</dbReference>
<evidence type="ECO:0000313" key="7">
    <source>
        <dbReference type="EMBL" id="QJA04732.1"/>
    </source>
</evidence>
<dbReference type="Proteomes" id="UP001203972">
    <property type="component" value="Unassembled WGS sequence"/>
</dbReference>
<sequence length="374" mass="43474">MEPKQSIIMPYHRNKEMLYYTTQLLDKIIPNEVEIIIVGNNNNLNELKVDLPKRFTYIKYDKSMLYSKTANLGVEASHGDIITLCDQDIFSYHDWYTPLLKKLLSNDNIGSVSSKLLNPINNRIIDFGIEYSKYRIVHPLRGLKFNHPLAMEDRKVSSTTSATLMLRKETYLEVGGMDLDMPYCCSDCDIGLKIGNLGLENWVIADSIAYHRGSSSFKNGKSASFSHLRSDSTSMFWAKNYKTLSPTIDSSIMRSFKYLKSIFKLKPMYYFINLSSLWEFEWYASQLRKIADIEYCDIHTYPQNTPHYSTPIQIYDEIPYSFMNVNVPIIYFVDYFPSLQDNLIWYHMRDIKDDLVLDSHGNLLPLSSIIDRSC</sequence>
<dbReference type="GO" id="GO:0016757">
    <property type="term" value="F:glycosyltransferase activity"/>
    <property type="evidence" value="ECO:0007669"/>
    <property type="project" value="UniProtKB-KW"/>
</dbReference>
<reference evidence="6" key="2">
    <citation type="journal article" date="2022" name="Clin. Infect. Dis.">
        <title>Association between Clostridium innocuum and antibiotic-associated diarrhea in adults and children: A cross-sectional study and comparative genomics analysis.</title>
        <authorList>
            <person name="Cherny K.E."/>
            <person name="Muscat E.B."/>
            <person name="Balaji A."/>
            <person name="Mukherjee J."/>
            <person name="Ozer E.A."/>
            <person name="Angarone M.P."/>
            <person name="Hauser A.R."/>
            <person name="Sichel J.S."/>
            <person name="Amponsah E."/>
            <person name="Kociolek L.K."/>
        </authorList>
    </citation>
    <scope>NUCLEOTIDE SEQUENCE</scope>
    <source>
        <strain evidence="6">NU1-AC-029v</strain>
    </source>
</reference>
<name>A0AAP2XU45_CLOIN</name>
<dbReference type="GeneID" id="61928068"/>
<accession>A0AAP2XU45</accession>
<organism evidence="6 9">
    <name type="scientific">Clostridium innocuum</name>
    <dbReference type="NCBI Taxonomy" id="1522"/>
    <lineage>
        <taxon>Bacteria</taxon>
        <taxon>Bacillati</taxon>
        <taxon>Bacillota</taxon>
        <taxon>Clostridia</taxon>
        <taxon>Eubacteriales</taxon>
        <taxon>Clostridiaceae</taxon>
        <taxon>Clostridium</taxon>
    </lineage>
</organism>
<gene>
    <name evidence="7" type="ORF">G4D54_20985</name>
    <name evidence="6" type="ORF">MKC95_18580</name>
</gene>
<keyword evidence="4 6" id="KW-0808">Transferase</keyword>
<dbReference type="PANTHER" id="PTHR43179:SF12">
    <property type="entry name" value="GALACTOFURANOSYLTRANSFERASE GLFT2"/>
    <property type="match status" value="1"/>
</dbReference>
<evidence type="ECO:0000313" key="8">
    <source>
        <dbReference type="Proteomes" id="UP000503330"/>
    </source>
</evidence>
<feature type="domain" description="Glycosyltransferase 2-like" evidence="5">
    <location>
        <begin position="6"/>
        <end position="116"/>
    </location>
</feature>
<protein>
    <submittedName>
        <fullName evidence="6">Glycosyltransferase</fullName>
        <ecNumber evidence="6">2.4.-.-</ecNumber>
    </submittedName>
</protein>
<evidence type="ECO:0000256" key="1">
    <source>
        <dbReference type="ARBA" id="ARBA00004776"/>
    </source>
</evidence>
<dbReference type="Proteomes" id="UP000503330">
    <property type="component" value="Chromosome"/>
</dbReference>
<comment type="pathway">
    <text evidence="1">Cell wall biogenesis; cell wall polysaccharide biosynthesis.</text>
</comment>